<dbReference type="EMBL" id="LMCB01000130">
    <property type="protein sequence ID" value="KZL08475.1"/>
    <property type="molecule type" value="Genomic_DNA"/>
</dbReference>
<dbReference type="Proteomes" id="UP000076577">
    <property type="component" value="Unassembled WGS sequence"/>
</dbReference>
<dbReference type="OrthoDB" id="7784409at2"/>
<evidence type="ECO:0000256" key="1">
    <source>
        <dbReference type="ARBA" id="ARBA00004167"/>
    </source>
</evidence>
<dbReference type="STRING" id="989403.SAMN05421798_101310"/>
<sequence>MQLVRHITTVLVKVLALLLLLVIALYGSIVVASNFTDGREFLGETISSLLPDVIIDQPGISVFGNISAKGIYVSDTNGRWLEVHDAAALWSPLALFTGRVNIHEVLAQQVSLIRLPEASEEPDLVSPSDEAAGLSLPFSSLDLAKLNIKDVSIPAAIAGTPAQFSIVAGASFVTSPVKISGNFKVVHRGKTQGSAEAKFEFSPQDNLLNYQAMVSEAANGLVVNLLKIPDTPRFELRLVGSGPLSKWSSVLEVDLNSIRAIDGEVSLTQDGMQKAVTTKLSGHLSQFLPVSVSSLFAGQAMWHSTASLNKDYIPLSASGKLTTEAIAAELESKYSPDDNGLSAKAELKTTQNTPLVFTSNDQVIRLGSLNASAFASGPLENLSWAFSAKAAQLKTYEGDLDDLSITSKGDGAHISSQMVSIPLNARVEANGIHLPSSLQKQTIKHITATLEGTALPKQSELKLQTLHIESEGAAAQFDLVELSPPMGTLEGTLKVSDLGVFSPLLKQNISGSLEAGLQVLADFESKSGSVDVNGTSNQVVLQNEILDRILRSQSRFSTKLSATLNSNDVFASSGELKELSFESSFGRIQAQGELQNGQVDGTLSAQLRKLDLINPRVTGAIDLQANASGAALSPDIELLVQSDRINMDHVPLENLSLTASAKLSKTSPSGQIDLQGRFKGKNVIGKFKMASEDGKFSIPTLDFELGGNKLTGSAHAADIALLPQGLAGNVTIDANDLSTLSPMALTQMEGRATGDIEISQKNGNTKVEFDLNGEKLQFAKSSIGSIAAKGWLDTPFTRPSADANIKIEDVNVGEIKIRELTLTAASASNASGSTSATDFSINSTFAQNNDYLRSNGAVNLVPDGLQITLKTLQGQYEGIPTKLKQPTTISLLDDKRSVTPFELELGGGSLVVSGSNKGQLDINTQMKQLPLSLANVFMPSLALDGTLNGKAQVFGKIDAPQANWQVTLANFSAQPLKANSILPLQIGNSGSLTNNEIKQKTTITNGAGLDFSSSGTIGVKGSQSLSMTASGNIPLDVVGAKLITQDLGGSGGFRLSGSIDGNLTDPKVSIEIQPNNLQTTQFSTGMTLTDYTGSMQITADEVRINGLTAKFSNGGTLKVDGKLGLGADLPAQMDLVIDGGRYVDGTFVSALINANLSLKGPLGSISSPASIDGKVVIEQADVEIPSSFNSSINPVIVRHLNAPKPILTQAKELARDEGRKKPRKSKQKSPLEEIRLNVNVEAPGKIYIRGRGVNAEAGGSLNIGGTVTKVQTVGAFSLVRGRMDILSKRLIFNRGNVTFSGALVPTLDFAATTTASSTEVTVLVTGPADLPVIDFTSSPSLPKDEIIAQLLFGESVNNLSPVELARLASATATLTGGTSTDGPLDTLRNLLGVSDIDLNFDAEGNPEVTVGGYVSERVYLGVIQEPTTGDNAATVDIDVTNYLKLRGEAGSNGDAKAGFYYEREYD</sequence>
<evidence type="ECO:0000256" key="4">
    <source>
        <dbReference type="ARBA" id="ARBA00023136"/>
    </source>
</evidence>
<keyword evidence="3" id="KW-1133">Transmembrane helix</keyword>
<proteinExistence type="predicted"/>
<feature type="region of interest" description="Disordered" evidence="5">
    <location>
        <begin position="1212"/>
        <end position="1231"/>
    </location>
</feature>
<evidence type="ECO:0000256" key="2">
    <source>
        <dbReference type="ARBA" id="ARBA00022692"/>
    </source>
</evidence>
<evidence type="ECO:0000256" key="5">
    <source>
        <dbReference type="SAM" id="MobiDB-lite"/>
    </source>
</evidence>
<dbReference type="InterPro" id="IPR007452">
    <property type="entry name" value="TamB_C"/>
</dbReference>
<comment type="caution">
    <text evidence="7">The sequence shown here is derived from an EMBL/GenBank/DDBJ whole genome shotgun (WGS) entry which is preliminary data.</text>
</comment>
<feature type="domain" description="Translocation and assembly module TamB C-terminal" evidence="6">
    <location>
        <begin position="1106"/>
        <end position="1465"/>
    </location>
</feature>
<evidence type="ECO:0000256" key="3">
    <source>
        <dbReference type="ARBA" id="ARBA00022989"/>
    </source>
</evidence>
<dbReference type="GO" id="GO:0005886">
    <property type="term" value="C:plasma membrane"/>
    <property type="evidence" value="ECO:0007669"/>
    <property type="project" value="InterPro"/>
</dbReference>
<dbReference type="Pfam" id="PF04357">
    <property type="entry name" value="TamB"/>
    <property type="match status" value="1"/>
</dbReference>
<protein>
    <submittedName>
        <fullName evidence="7">Translocation and assembly module TamB</fullName>
    </submittedName>
</protein>
<organism evidence="7 8">
    <name type="scientific">Pseudovibrio axinellae</name>
    <dbReference type="NCBI Taxonomy" id="989403"/>
    <lineage>
        <taxon>Bacteria</taxon>
        <taxon>Pseudomonadati</taxon>
        <taxon>Pseudomonadota</taxon>
        <taxon>Alphaproteobacteria</taxon>
        <taxon>Hyphomicrobiales</taxon>
        <taxon>Stappiaceae</taxon>
        <taxon>Pseudovibrio</taxon>
    </lineage>
</organism>
<keyword evidence="2" id="KW-0812">Transmembrane</keyword>
<dbReference type="RefSeq" id="WP_068010217.1">
    <property type="nucleotide sequence ID" value="NZ_FOFM01000001.1"/>
</dbReference>
<dbReference type="PATRIC" id="fig|989403.3.peg.4524"/>
<comment type="subcellular location">
    <subcellularLocation>
        <location evidence="1">Membrane</location>
        <topology evidence="1">Single-pass membrane protein</topology>
    </subcellularLocation>
</comment>
<evidence type="ECO:0000313" key="8">
    <source>
        <dbReference type="Proteomes" id="UP000076577"/>
    </source>
</evidence>
<keyword evidence="8" id="KW-1185">Reference proteome</keyword>
<accession>A0A161X969</accession>
<reference evidence="7 8" key="1">
    <citation type="journal article" date="2016" name="Front. Microbiol.">
        <title>Comparative Genomic Analysis Reveals a Diverse Repertoire of Genes Involved in Prokaryote-Eukaryote Interactions within the Pseudovibrio Genus.</title>
        <authorList>
            <person name="Romano S."/>
            <person name="Fernandez-Guerra A."/>
            <person name="Reen F.J."/>
            <person name="Glockner F.O."/>
            <person name="Crowley S.P."/>
            <person name="O'Sullivan O."/>
            <person name="Cotter P.D."/>
            <person name="Adams C."/>
            <person name="Dobson A.D."/>
            <person name="O'Gara F."/>
        </authorList>
    </citation>
    <scope>NUCLEOTIDE SEQUENCE [LARGE SCALE GENOMIC DNA]</scope>
    <source>
        <strain evidence="7 8">Ad2</strain>
    </source>
</reference>
<keyword evidence="4" id="KW-0472">Membrane</keyword>
<evidence type="ECO:0000313" key="7">
    <source>
        <dbReference type="EMBL" id="KZL08475.1"/>
    </source>
</evidence>
<dbReference type="GO" id="GO:0009306">
    <property type="term" value="P:protein secretion"/>
    <property type="evidence" value="ECO:0007669"/>
    <property type="project" value="InterPro"/>
</dbReference>
<name>A0A161X969_9HYPH</name>
<evidence type="ECO:0000259" key="6">
    <source>
        <dbReference type="Pfam" id="PF04357"/>
    </source>
</evidence>
<gene>
    <name evidence="7" type="primary">tamB</name>
    <name evidence="7" type="ORF">PsAD2_04144</name>
</gene>